<dbReference type="AlphaFoldDB" id="A0A1G9MQW3"/>
<dbReference type="PANTHER" id="PTHR38011:SF7">
    <property type="entry name" value="2,5-DIAMINO-6-RIBOSYLAMINO-4(3H)-PYRIMIDINONE 5'-PHOSPHATE REDUCTASE"/>
    <property type="match status" value="1"/>
</dbReference>
<name>A0A1G9MQW3_9CORY</name>
<organism evidence="5 6">
    <name type="scientific">Corynebacterium mycetoides</name>
    <dbReference type="NCBI Taxonomy" id="38302"/>
    <lineage>
        <taxon>Bacteria</taxon>
        <taxon>Bacillati</taxon>
        <taxon>Actinomycetota</taxon>
        <taxon>Actinomycetes</taxon>
        <taxon>Mycobacteriales</taxon>
        <taxon>Corynebacteriaceae</taxon>
        <taxon>Corynebacterium</taxon>
    </lineage>
</organism>
<dbReference type="InterPro" id="IPR002734">
    <property type="entry name" value="RibDG_C"/>
</dbReference>
<evidence type="ECO:0000313" key="5">
    <source>
        <dbReference type="EMBL" id="SDL76493.1"/>
    </source>
</evidence>
<accession>A0A1G9MQW3</accession>
<keyword evidence="6" id="KW-1185">Reference proteome</keyword>
<evidence type="ECO:0000313" key="6">
    <source>
        <dbReference type="Proteomes" id="UP000199350"/>
    </source>
</evidence>
<dbReference type="Pfam" id="PF01872">
    <property type="entry name" value="RibD_C"/>
    <property type="match status" value="1"/>
</dbReference>
<evidence type="ECO:0000259" key="4">
    <source>
        <dbReference type="Pfam" id="PF01872"/>
    </source>
</evidence>
<comment type="pathway">
    <text evidence="1">Cofactor biosynthesis; riboflavin biosynthesis.</text>
</comment>
<dbReference type="SUPFAM" id="SSF53597">
    <property type="entry name" value="Dihydrofolate reductase-like"/>
    <property type="match status" value="1"/>
</dbReference>
<keyword evidence="3" id="KW-0560">Oxidoreductase</keyword>
<dbReference type="InterPro" id="IPR050765">
    <property type="entry name" value="Riboflavin_Biosynth_HTPR"/>
</dbReference>
<evidence type="ECO:0000256" key="3">
    <source>
        <dbReference type="ARBA" id="ARBA00023002"/>
    </source>
</evidence>
<evidence type="ECO:0000256" key="1">
    <source>
        <dbReference type="ARBA" id="ARBA00005104"/>
    </source>
</evidence>
<reference evidence="6" key="1">
    <citation type="submission" date="2016-10" db="EMBL/GenBank/DDBJ databases">
        <authorList>
            <person name="Varghese N."/>
            <person name="Submissions S."/>
        </authorList>
    </citation>
    <scope>NUCLEOTIDE SEQUENCE [LARGE SCALE GENOMIC DNA]</scope>
    <source>
        <strain evidence="6">DSM 20632</strain>
    </source>
</reference>
<dbReference type="RefSeq" id="WP_231908507.1">
    <property type="nucleotide sequence ID" value="NZ_LT629700.1"/>
</dbReference>
<dbReference type="GO" id="GO:0009231">
    <property type="term" value="P:riboflavin biosynthetic process"/>
    <property type="evidence" value="ECO:0007669"/>
    <property type="project" value="InterPro"/>
</dbReference>
<protein>
    <submittedName>
        <fullName evidence="5">Pyrimidine reductase, riboflavin biosynthesis</fullName>
    </submittedName>
</protein>
<dbReference type="Gene3D" id="3.40.430.10">
    <property type="entry name" value="Dihydrofolate Reductase, subunit A"/>
    <property type="match status" value="1"/>
</dbReference>
<proteinExistence type="predicted"/>
<sequence>MTPSDLIGPTLTADQPEFRMVAVMSLFGALSRAGTSGSMGNDLDARLLAALREWSDCVLVSASTVRAEDYGPASTQFAVLSRTLDFDASARFFAGTPPLILTPQASLTDPALGPARAALEQAGAQLVGTGAGTAAEVVAALHARGLRRISCEGGPKVYSAMLSGDVVDVVHVTVDPSISGSDANYLPPLEARGAMRRFTLESAVSDDSVLFTRYRRVRP</sequence>
<dbReference type="GO" id="GO:0008703">
    <property type="term" value="F:5-amino-6-(5-phosphoribosylamino)uracil reductase activity"/>
    <property type="evidence" value="ECO:0007669"/>
    <property type="project" value="InterPro"/>
</dbReference>
<dbReference type="Proteomes" id="UP000199350">
    <property type="component" value="Chromosome I"/>
</dbReference>
<keyword evidence="2" id="KW-0521">NADP</keyword>
<dbReference type="PANTHER" id="PTHR38011">
    <property type="entry name" value="DIHYDROFOLATE REDUCTASE FAMILY PROTEIN (AFU_ORTHOLOGUE AFUA_8G06820)"/>
    <property type="match status" value="1"/>
</dbReference>
<dbReference type="EMBL" id="LT629700">
    <property type="protein sequence ID" value="SDL76493.1"/>
    <property type="molecule type" value="Genomic_DNA"/>
</dbReference>
<dbReference type="InterPro" id="IPR024072">
    <property type="entry name" value="DHFR-like_dom_sf"/>
</dbReference>
<evidence type="ECO:0000256" key="2">
    <source>
        <dbReference type="ARBA" id="ARBA00022857"/>
    </source>
</evidence>
<gene>
    <name evidence="5" type="ORF">SAMN04488535_0709</name>
</gene>
<dbReference type="STRING" id="38302.SAMN04488535_0709"/>
<feature type="domain" description="Bacterial bifunctional deaminase-reductase C-terminal" evidence="4">
    <location>
        <begin position="20"/>
        <end position="199"/>
    </location>
</feature>